<protein>
    <submittedName>
        <fullName evidence="2">Uncharacterized protein</fullName>
    </submittedName>
</protein>
<feature type="transmembrane region" description="Helical" evidence="1">
    <location>
        <begin position="121"/>
        <end position="140"/>
    </location>
</feature>
<reference evidence="2 3" key="1">
    <citation type="submission" date="2012-04" db="EMBL/GenBank/DDBJ databases">
        <title>The Genome Sequence of Saprolegnia declina VS20.</title>
        <authorList>
            <consortium name="The Broad Institute Genome Sequencing Platform"/>
            <person name="Russ C."/>
            <person name="Nusbaum C."/>
            <person name="Tyler B."/>
            <person name="van West P."/>
            <person name="Dieguez-Uribeondo J."/>
            <person name="de Bruijn I."/>
            <person name="Tripathy S."/>
            <person name="Jiang R."/>
            <person name="Young S.K."/>
            <person name="Zeng Q."/>
            <person name="Gargeya S."/>
            <person name="Fitzgerald M."/>
            <person name="Haas B."/>
            <person name="Abouelleil A."/>
            <person name="Alvarado L."/>
            <person name="Arachchi H.M."/>
            <person name="Berlin A."/>
            <person name="Chapman S.B."/>
            <person name="Goldberg J."/>
            <person name="Griggs A."/>
            <person name="Gujja S."/>
            <person name="Hansen M."/>
            <person name="Howarth C."/>
            <person name="Imamovic A."/>
            <person name="Larimer J."/>
            <person name="McCowen C."/>
            <person name="Montmayeur A."/>
            <person name="Murphy C."/>
            <person name="Neiman D."/>
            <person name="Pearson M."/>
            <person name="Priest M."/>
            <person name="Roberts A."/>
            <person name="Saif S."/>
            <person name="Shea T."/>
            <person name="Sisk P."/>
            <person name="Sykes S."/>
            <person name="Wortman J."/>
            <person name="Nusbaum C."/>
            <person name="Birren B."/>
        </authorList>
    </citation>
    <scope>NUCLEOTIDE SEQUENCE [LARGE SCALE GENOMIC DNA]</scope>
    <source>
        <strain evidence="2 3">VS20</strain>
    </source>
</reference>
<keyword evidence="1" id="KW-0812">Transmembrane</keyword>
<evidence type="ECO:0000313" key="2">
    <source>
        <dbReference type="EMBL" id="EQC27898.1"/>
    </source>
</evidence>
<evidence type="ECO:0000256" key="1">
    <source>
        <dbReference type="SAM" id="Phobius"/>
    </source>
</evidence>
<keyword evidence="1" id="KW-0472">Membrane</keyword>
<feature type="transmembrane region" description="Helical" evidence="1">
    <location>
        <begin position="152"/>
        <end position="169"/>
    </location>
</feature>
<dbReference type="EMBL" id="JH767201">
    <property type="protein sequence ID" value="EQC27898.1"/>
    <property type="molecule type" value="Genomic_DNA"/>
</dbReference>
<evidence type="ECO:0000313" key="3">
    <source>
        <dbReference type="Proteomes" id="UP000030762"/>
    </source>
</evidence>
<feature type="transmembrane region" description="Helical" evidence="1">
    <location>
        <begin position="175"/>
        <end position="192"/>
    </location>
</feature>
<dbReference type="OrthoDB" id="10395412at2759"/>
<keyword evidence="3" id="KW-1185">Reference proteome</keyword>
<keyword evidence="1" id="KW-1133">Transmembrane helix</keyword>
<name>T0R776_SAPDV</name>
<organism evidence="2 3">
    <name type="scientific">Saprolegnia diclina (strain VS20)</name>
    <dbReference type="NCBI Taxonomy" id="1156394"/>
    <lineage>
        <taxon>Eukaryota</taxon>
        <taxon>Sar</taxon>
        <taxon>Stramenopiles</taxon>
        <taxon>Oomycota</taxon>
        <taxon>Saprolegniomycetes</taxon>
        <taxon>Saprolegniales</taxon>
        <taxon>Saprolegniaceae</taxon>
        <taxon>Saprolegnia</taxon>
    </lineage>
</organism>
<sequence length="207" mass="21925">MDWTSLRTACVDLHAYHVNATSVIAPDAGPLRDLYHACLLLAGVVLGVGQPRVVVKYFVALHASVLALGTLHALGVTQAEARLAPLLGALLSDHPQLGLRAVLVFSTFNSLHAALSPLLPFTVALDVLALVSSLVLVYLVPVAAVLELMHRVGPSIAALVLVTTSVFGYTGSLAWPLQVLALSAITVAMLWLQSTSGARFRRKVLRL</sequence>
<feature type="transmembrane region" description="Helical" evidence="1">
    <location>
        <begin position="57"/>
        <end position="76"/>
    </location>
</feature>
<gene>
    <name evidence="2" type="ORF">SDRG_14319</name>
</gene>
<dbReference type="AlphaFoldDB" id="T0R776"/>
<proteinExistence type="predicted"/>
<dbReference type="VEuPathDB" id="FungiDB:SDRG_14319"/>
<accession>T0R776</accession>
<dbReference type="GeneID" id="19955046"/>
<dbReference type="InParanoid" id="T0R776"/>
<dbReference type="OMA" id="ITVAMLW"/>
<dbReference type="Proteomes" id="UP000030762">
    <property type="component" value="Unassembled WGS sequence"/>
</dbReference>
<dbReference type="RefSeq" id="XP_008618663.1">
    <property type="nucleotide sequence ID" value="XM_008620441.1"/>
</dbReference>